<reference evidence="3 4" key="1">
    <citation type="submission" date="2021-02" db="EMBL/GenBank/DDBJ databases">
        <title>Variation within the Batrachochytrium salamandrivorans European outbreak.</title>
        <authorList>
            <person name="Kelly M."/>
            <person name="Pasmans F."/>
            <person name="Shea T.P."/>
            <person name="Munoz J.F."/>
            <person name="Carranza S."/>
            <person name="Cuomo C.A."/>
            <person name="Martel A."/>
        </authorList>
    </citation>
    <scope>NUCLEOTIDE SEQUENCE [LARGE SCALE GENOMIC DNA]</scope>
    <source>
        <strain evidence="3 4">AMFP18/2</strain>
    </source>
</reference>
<evidence type="ECO:0000313" key="3">
    <source>
        <dbReference type="EMBL" id="KAH6597819.1"/>
    </source>
</evidence>
<gene>
    <name evidence="3" type="ORF">BASA50_004165</name>
</gene>
<comment type="caution">
    <text evidence="3">The sequence shown here is derived from an EMBL/GenBank/DDBJ whole genome shotgun (WGS) entry which is preliminary data.</text>
</comment>
<proteinExistence type="predicted"/>
<evidence type="ECO:0000256" key="1">
    <source>
        <dbReference type="SAM" id="Coils"/>
    </source>
</evidence>
<accession>A0ABQ8FG90</accession>
<feature type="region of interest" description="Disordered" evidence="2">
    <location>
        <begin position="414"/>
        <end position="438"/>
    </location>
</feature>
<name>A0ABQ8FG90_9FUNG</name>
<feature type="region of interest" description="Disordered" evidence="2">
    <location>
        <begin position="487"/>
        <end position="515"/>
    </location>
</feature>
<dbReference type="PANTHER" id="PTHR33137:SF4">
    <property type="entry name" value="MEDIATOR OF RNA POLYMERASE II TRANSCRIPTION SUBUNIT 15A-RELATED"/>
    <property type="match status" value="1"/>
</dbReference>
<evidence type="ECO:0000313" key="4">
    <source>
        <dbReference type="Proteomes" id="UP001648503"/>
    </source>
</evidence>
<feature type="compositionally biased region" description="Low complexity" evidence="2">
    <location>
        <begin position="487"/>
        <end position="497"/>
    </location>
</feature>
<protein>
    <submittedName>
        <fullName evidence="3">Uncharacterized protein</fullName>
    </submittedName>
</protein>
<dbReference type="Proteomes" id="UP001648503">
    <property type="component" value="Unassembled WGS sequence"/>
</dbReference>
<feature type="compositionally biased region" description="Low complexity" evidence="2">
    <location>
        <begin position="418"/>
        <end position="438"/>
    </location>
</feature>
<keyword evidence="4" id="KW-1185">Reference proteome</keyword>
<feature type="coiled-coil region" evidence="1">
    <location>
        <begin position="453"/>
        <end position="480"/>
    </location>
</feature>
<dbReference type="EMBL" id="JAFCIX010000127">
    <property type="protein sequence ID" value="KAH6597819.1"/>
    <property type="molecule type" value="Genomic_DNA"/>
</dbReference>
<dbReference type="InterPro" id="IPR044661">
    <property type="entry name" value="MED15a/b/c-like"/>
</dbReference>
<evidence type="ECO:0000256" key="2">
    <source>
        <dbReference type="SAM" id="MobiDB-lite"/>
    </source>
</evidence>
<organism evidence="3 4">
    <name type="scientific">Batrachochytrium salamandrivorans</name>
    <dbReference type="NCBI Taxonomy" id="1357716"/>
    <lineage>
        <taxon>Eukaryota</taxon>
        <taxon>Fungi</taxon>
        <taxon>Fungi incertae sedis</taxon>
        <taxon>Chytridiomycota</taxon>
        <taxon>Chytridiomycota incertae sedis</taxon>
        <taxon>Chytridiomycetes</taxon>
        <taxon>Rhizophydiales</taxon>
        <taxon>Rhizophydiales incertae sedis</taxon>
        <taxon>Batrachochytrium</taxon>
    </lineage>
</organism>
<keyword evidence="1" id="KW-0175">Coiled coil</keyword>
<dbReference type="PANTHER" id="PTHR33137">
    <property type="entry name" value="MEDIATOR OF RNA POLYMERASE II TRANSCRIPTION SUBUNIT 15A-RELATED"/>
    <property type="match status" value="1"/>
</dbReference>
<sequence>MDHNQTLPPIAMGDTRSTIYRSVDDGRVSPSGGELLSASRTDDIYGLPSLGAMPETFSATAPATTADISTILDHEERINNMEIRLAHLTGALAHALDEIHRLKSSPSSSVPFTDPVSTAQPIKKLSKFSKWYQDLLKQNLTVANYLRLTEGTEHPSTDLDSPSVKVLVRQLAERVNSASIKRSDGLLDRKVSLPATSRLEQEFEATVRYTFDNHQQLVDHVDSNSSGFWISHAHDICQKTLYKWLSDKLVWNMQVQDLVAGYFLLFAKVYTILTGPRNRSPKGESISTLGGGEINCVKLDEIAPKSDGSLALDGQITAHNSSIVMGLNSHSFPLSNPLEVGTATLVKRNRTTPQHRARIKRATTQVVDGNASGDATNIAALEIFQRLQADSRFKPLASRNMMNTGMPILPTYSEQHSHLQSQSQQSLQHLQHLQQQQQQQSLQHQQQQQSLQHQQQQQSLQQQQQQQQSLQQQQQQQSLQQQQQQQSLQQQQQQQQSGMNALVATNTKRGGRNGQ</sequence>